<dbReference type="AlphaFoldDB" id="A0A6J2TUZ9"/>
<evidence type="ECO:0000256" key="1">
    <source>
        <dbReference type="SAM" id="MobiDB-lite"/>
    </source>
</evidence>
<evidence type="ECO:0000313" key="3">
    <source>
        <dbReference type="RefSeq" id="XP_030380371.1"/>
    </source>
</evidence>
<dbReference type="OrthoDB" id="7883850at2759"/>
<dbReference type="GeneID" id="115628423"/>
<dbReference type="InterPro" id="IPR004019">
    <property type="entry name" value="YLP_motif"/>
</dbReference>
<feature type="compositionally biased region" description="Low complexity" evidence="1">
    <location>
        <begin position="159"/>
        <end position="181"/>
    </location>
</feature>
<organism evidence="2 3">
    <name type="scientific">Drosophila lebanonensis</name>
    <name type="common">Fruit fly</name>
    <name type="synonym">Scaptodrosophila lebanonensis</name>
    <dbReference type="NCBI Taxonomy" id="7225"/>
    <lineage>
        <taxon>Eukaryota</taxon>
        <taxon>Metazoa</taxon>
        <taxon>Ecdysozoa</taxon>
        <taxon>Arthropoda</taxon>
        <taxon>Hexapoda</taxon>
        <taxon>Insecta</taxon>
        <taxon>Pterygota</taxon>
        <taxon>Neoptera</taxon>
        <taxon>Endopterygota</taxon>
        <taxon>Diptera</taxon>
        <taxon>Brachycera</taxon>
        <taxon>Muscomorpha</taxon>
        <taxon>Ephydroidea</taxon>
        <taxon>Drosophilidae</taxon>
        <taxon>Scaptodrosophila</taxon>
    </lineage>
</organism>
<accession>A0A6J2TUZ9</accession>
<reference evidence="3" key="1">
    <citation type="submission" date="2025-08" db="UniProtKB">
        <authorList>
            <consortium name="RefSeq"/>
        </authorList>
    </citation>
    <scope>IDENTIFICATION</scope>
    <source>
        <strain evidence="3">11010-0011.00</strain>
        <tissue evidence="3">Whole body</tissue>
    </source>
</reference>
<dbReference type="RefSeq" id="XP_030380371.1">
    <property type="nucleotide sequence ID" value="XM_030524511.1"/>
</dbReference>
<gene>
    <name evidence="3" type="primary">LOC115628423</name>
</gene>
<feature type="region of interest" description="Disordered" evidence="1">
    <location>
        <begin position="150"/>
        <end position="181"/>
    </location>
</feature>
<keyword evidence="2" id="KW-1185">Reference proteome</keyword>
<evidence type="ECO:0000313" key="2">
    <source>
        <dbReference type="Proteomes" id="UP000504634"/>
    </source>
</evidence>
<name>A0A6J2TUZ9_DROLE</name>
<dbReference type="Proteomes" id="UP000504634">
    <property type="component" value="Unplaced"/>
</dbReference>
<dbReference type="Pfam" id="PF02757">
    <property type="entry name" value="YLP"/>
    <property type="match status" value="3"/>
</dbReference>
<protein>
    <submittedName>
        <fullName evidence="3">Proline-rich extensin-like protein EPR1</fullName>
    </submittedName>
</protein>
<sequence>MALVGTGSKMMNVKCMKHRTVYVLSLLLVAVSAASLRSRRDVSELAPKYLPPAELQASKSTSEDQSQGYVYRTVRHRRYRLRQRRDVSHLPLEYLPPVELPPLPSRDYLPPVERQAASLPSVVEPARDYLPPVEPKPNNEYLPPAPVNELVEEEPEPEPTTTTEAEPEPTTTELPTTEATTEAVLEEEPELKTHEPVESGALQADGYHYNKPAFIPDLSPVPEIKELPTREYLPPLGDNVVVADGPDNDESAALLDDGYHYRAIKRVRLF</sequence>
<proteinExistence type="predicted"/>